<name>A0ABW4HAV0_9FLAO</name>
<protein>
    <recommendedName>
        <fullName evidence="3">Lipoprotein</fullName>
    </recommendedName>
</protein>
<dbReference type="RefSeq" id="WP_379816801.1">
    <property type="nucleotide sequence ID" value="NZ_JBHUDZ010000007.1"/>
</dbReference>
<evidence type="ECO:0008006" key="3">
    <source>
        <dbReference type="Google" id="ProtNLM"/>
    </source>
</evidence>
<dbReference type="Proteomes" id="UP001597138">
    <property type="component" value="Unassembled WGS sequence"/>
</dbReference>
<gene>
    <name evidence="1" type="ORF">ACFSC2_07635</name>
</gene>
<reference evidence="2" key="1">
    <citation type="journal article" date="2019" name="Int. J. Syst. Evol. Microbiol.">
        <title>The Global Catalogue of Microorganisms (GCM) 10K type strain sequencing project: providing services to taxonomists for standard genome sequencing and annotation.</title>
        <authorList>
            <consortium name="The Broad Institute Genomics Platform"/>
            <consortium name="The Broad Institute Genome Sequencing Center for Infectious Disease"/>
            <person name="Wu L."/>
            <person name="Ma J."/>
        </authorList>
    </citation>
    <scope>NUCLEOTIDE SEQUENCE [LARGE SCALE GENOMIC DNA]</scope>
    <source>
        <strain evidence="2">CCUG 70865</strain>
    </source>
</reference>
<dbReference type="EMBL" id="JBHUDZ010000007">
    <property type="protein sequence ID" value="MFD1602603.1"/>
    <property type="molecule type" value="Genomic_DNA"/>
</dbReference>
<accession>A0ABW4HAV0</accession>
<keyword evidence="2" id="KW-1185">Reference proteome</keyword>
<evidence type="ECO:0000313" key="2">
    <source>
        <dbReference type="Proteomes" id="UP001597138"/>
    </source>
</evidence>
<comment type="caution">
    <text evidence="1">The sequence shown here is derived from an EMBL/GenBank/DDBJ whole genome shotgun (WGS) entry which is preliminary data.</text>
</comment>
<proteinExistence type="predicted"/>
<evidence type="ECO:0000313" key="1">
    <source>
        <dbReference type="EMBL" id="MFD1602603.1"/>
    </source>
</evidence>
<sequence length="123" mass="14219">MKKLLIGLIMFLSFSCAKKEFIISIEQPSEKKLDGLKLEILLDKKTVKVINLKATSIASSYETFDMYASNEGEHLLEVKLNDTIFSYDVKYPEEKYIIISSYLKKNGKIQSSILKQKDKFIFH</sequence>
<organism evidence="1 2">
    <name type="scientific">Flavobacterium artemisiae</name>
    <dbReference type="NCBI Taxonomy" id="2126556"/>
    <lineage>
        <taxon>Bacteria</taxon>
        <taxon>Pseudomonadati</taxon>
        <taxon>Bacteroidota</taxon>
        <taxon>Flavobacteriia</taxon>
        <taxon>Flavobacteriales</taxon>
        <taxon>Flavobacteriaceae</taxon>
        <taxon>Flavobacterium</taxon>
    </lineage>
</organism>
<dbReference type="PROSITE" id="PS51257">
    <property type="entry name" value="PROKAR_LIPOPROTEIN"/>
    <property type="match status" value="1"/>
</dbReference>